<dbReference type="InterPro" id="IPR001387">
    <property type="entry name" value="Cro/C1-type_HTH"/>
</dbReference>
<dbReference type="InterPro" id="IPR041413">
    <property type="entry name" value="MLTR_LBD"/>
</dbReference>
<accession>A0ABT2GH02</accession>
<dbReference type="Pfam" id="PF17765">
    <property type="entry name" value="MLTR_LBD"/>
    <property type="match status" value="1"/>
</dbReference>
<evidence type="ECO:0000313" key="3">
    <source>
        <dbReference type="Proteomes" id="UP001165580"/>
    </source>
</evidence>
<dbReference type="Gene3D" id="3.30.450.180">
    <property type="match status" value="1"/>
</dbReference>
<evidence type="ECO:0000313" key="2">
    <source>
        <dbReference type="EMBL" id="MCS5714184.1"/>
    </source>
</evidence>
<comment type="caution">
    <text evidence="2">The sequence shown here is derived from an EMBL/GenBank/DDBJ whole genome shotgun (WGS) entry which is preliminary data.</text>
</comment>
<sequence>MRKRSPATGCPDEKVSSITAWTRRYCLSSAWSPARPAGWLDTFKVTGSGPDRCREWGRAVDSPLGDYLRARRAELRPEDVGMRTMPGRRVQGLRRDEVAQLAGISPEYYLRLEQGRGHQPSEQVLQSLARALHLNEGALSYMVRLVRIQSGTFRPVEHSRLLGAVETSLARLLANWSTTPAFLTDRNQTVVMANGLADAIVPGTMRPGSNLVLNVFGGDWRAADLGWEASARRFVSALRFYGDPHSTGFQDIVGLLSMRDGDFQRLWAAHEAAPLDRSELRLDIAGFGHVEFAVQCLTMTGDEDHVLTVLLPESGSGAADAITALRIAQASGSADSRLREPA</sequence>
<protein>
    <submittedName>
        <fullName evidence="2">Helix-turn-helix transcriptional regulator</fullName>
    </submittedName>
</protein>
<dbReference type="Pfam" id="PF13560">
    <property type="entry name" value="HTH_31"/>
    <property type="match status" value="1"/>
</dbReference>
<keyword evidence="3" id="KW-1185">Reference proteome</keyword>
<dbReference type="Proteomes" id="UP001165580">
    <property type="component" value="Unassembled WGS sequence"/>
</dbReference>
<dbReference type="PANTHER" id="PTHR35010:SF2">
    <property type="entry name" value="BLL4672 PROTEIN"/>
    <property type="match status" value="1"/>
</dbReference>
<organism evidence="2 3">
    <name type="scientific">Herbiconiux gentiana</name>
    <dbReference type="NCBI Taxonomy" id="2970912"/>
    <lineage>
        <taxon>Bacteria</taxon>
        <taxon>Bacillati</taxon>
        <taxon>Actinomycetota</taxon>
        <taxon>Actinomycetes</taxon>
        <taxon>Micrococcales</taxon>
        <taxon>Microbacteriaceae</taxon>
        <taxon>Herbiconiux</taxon>
    </lineage>
</organism>
<reference evidence="2" key="1">
    <citation type="submission" date="2022-08" db="EMBL/GenBank/DDBJ databases">
        <authorList>
            <person name="Deng Y."/>
            <person name="Han X.-F."/>
            <person name="Zhang Y.-Q."/>
        </authorList>
    </citation>
    <scope>NUCLEOTIDE SEQUENCE</scope>
    <source>
        <strain evidence="2">CPCC 205716</strain>
    </source>
</reference>
<gene>
    <name evidence="2" type="ORF">NVV95_06415</name>
</gene>
<evidence type="ECO:0000259" key="1">
    <source>
        <dbReference type="PROSITE" id="PS50943"/>
    </source>
</evidence>
<dbReference type="RefSeq" id="WP_259485711.1">
    <property type="nucleotide sequence ID" value="NZ_JANTEZ010000002.1"/>
</dbReference>
<proteinExistence type="predicted"/>
<name>A0ABT2GH02_9MICO</name>
<dbReference type="EMBL" id="JANTEZ010000002">
    <property type="protein sequence ID" value="MCS5714184.1"/>
    <property type="molecule type" value="Genomic_DNA"/>
</dbReference>
<dbReference type="Gene3D" id="1.10.260.40">
    <property type="entry name" value="lambda repressor-like DNA-binding domains"/>
    <property type="match status" value="1"/>
</dbReference>
<dbReference type="SUPFAM" id="SSF47413">
    <property type="entry name" value="lambda repressor-like DNA-binding domains"/>
    <property type="match status" value="1"/>
</dbReference>
<dbReference type="PANTHER" id="PTHR35010">
    <property type="entry name" value="BLL4672 PROTEIN-RELATED"/>
    <property type="match status" value="1"/>
</dbReference>
<feature type="domain" description="HTH cro/C1-type" evidence="1">
    <location>
        <begin position="88"/>
        <end position="139"/>
    </location>
</feature>
<dbReference type="SMART" id="SM00530">
    <property type="entry name" value="HTH_XRE"/>
    <property type="match status" value="1"/>
</dbReference>
<dbReference type="PROSITE" id="PS50943">
    <property type="entry name" value="HTH_CROC1"/>
    <property type="match status" value="1"/>
</dbReference>
<dbReference type="CDD" id="cd00093">
    <property type="entry name" value="HTH_XRE"/>
    <property type="match status" value="1"/>
</dbReference>
<dbReference type="InterPro" id="IPR010982">
    <property type="entry name" value="Lambda_DNA-bd_dom_sf"/>
</dbReference>